<dbReference type="Pfam" id="PF12770">
    <property type="entry name" value="CHAT"/>
    <property type="match status" value="1"/>
</dbReference>
<dbReference type="EMBL" id="KL142367">
    <property type="protein sequence ID" value="KDR85840.1"/>
    <property type="molecule type" value="Genomic_DNA"/>
</dbReference>
<evidence type="ECO:0000313" key="4">
    <source>
        <dbReference type="EMBL" id="KDR85840.1"/>
    </source>
</evidence>
<sequence>MSNWVKGSDHKDANVFEEIELSTALMIKLADALSLRFDQGCEQNDLDVAIHLYREVLKRRPLAYTRSHCLINLANALKIRLDEGGRQHDLDEAVPLFRKALQLPLFRPYYRPVLLNNLASVLLTKFKQRGQKADVDEAISLYRQALKSFRPFDPERVVPINNLAAALVARSEHGGQRKDFDEAISLHKQALGLRLPPHPERCDSLYNLADAMFTRFKFDGEIQSVDLDEAISVHRQALELRSPPHSKRSDSLINLAVAVSLRFDQRGQQSDIDEVISLRRQVLELQPSPHPDRYRSLASLATELVTRVKQTGKITDLDEALCLHREALELLPQLHPERSTCLGNVANTLSTRFEQGGQETDLDQAISMYRQALQLRPSPHTGRSDTIHNIAAELAIRFEHGGRLVDLDEAISLQREILELQPSLHPDRYMSLGNLASSLGARFMQTGQKIDLDEAIFLDKKALELVPPPHPHKALYLNNLANELMRRFEQGGQKADLDDAISMHKQALQLRLPPHPDRSISLSNLAAVLFRRAELEGHQIDLDEAIRLNREALQLRPLPHPDRYMSLTNLASGLSARFRKIGQRTDIDEAISLTRQALGLQSPHHSGRSNIYTALGKFLIYAHHDDPDSLENALSSFAAATQCPSQSPSSRLRAAKTWIYFADKYQHISAIDAYGVALQILPQVAALSFDVQSRQEALTAGSDGLARNAARCAIRSGNLGRAIEFLEAGRSIFWSQVLSLRSSIDQISKIAPLLADNLRDIAIALELGSHRDRSSEISNNLKKLSLDQDAFRLNRLNEKWEKAIDDARNLEGFEDFLRPARLSSLQSAASDHPIVLLVANDDGSHCLIMTLTCIHHIPLTVLRTDVLEGLVYLVQVAAGQIQISRSAIEKTQRNVLEHLREQRGLRVKDDLGSSDDIFRFVLRILWKLIVKPIISFLDFKKLGEMAILQWCPTGAFTFLPIHAAGCYHDYGDQVAIESASDYFISTYIPTIGTLLAHRSAPSAQNFKMMAIVQSAELPSTKKELEHIQKHVPSTSLIKFGVPGADASVEAVASRLPDASIVHFACHGKQDHTKPLNSGLTLQDGLLKISRIMKEKIPSGTLAFLCACETAMGDHKLPDEAMSLGASFLFSGFHRVVATMW</sequence>
<evidence type="ECO:0000256" key="1">
    <source>
        <dbReference type="ARBA" id="ARBA00022737"/>
    </source>
</evidence>
<name>A0A067TRI9_GALM3</name>
<dbReference type="Gene3D" id="1.25.40.10">
    <property type="entry name" value="Tetratricopeptide repeat domain"/>
    <property type="match status" value="4"/>
</dbReference>
<feature type="domain" description="CHAT" evidence="3">
    <location>
        <begin position="922"/>
        <end position="1140"/>
    </location>
</feature>
<accession>A0A067TRI9</accession>
<keyword evidence="2" id="KW-0802">TPR repeat</keyword>
<dbReference type="InterPro" id="IPR011990">
    <property type="entry name" value="TPR-like_helical_dom_sf"/>
</dbReference>
<dbReference type="Proteomes" id="UP000027222">
    <property type="component" value="Unassembled WGS sequence"/>
</dbReference>
<dbReference type="PANTHER" id="PTHR45641:SF19">
    <property type="entry name" value="NEPHROCYSTIN-3"/>
    <property type="match status" value="1"/>
</dbReference>
<keyword evidence="5" id="KW-1185">Reference proteome</keyword>
<reference evidence="5" key="1">
    <citation type="journal article" date="2014" name="Proc. Natl. Acad. Sci. U.S.A.">
        <title>Extensive sampling of basidiomycete genomes demonstrates inadequacy of the white-rot/brown-rot paradigm for wood decay fungi.</title>
        <authorList>
            <person name="Riley R."/>
            <person name="Salamov A.A."/>
            <person name="Brown D.W."/>
            <person name="Nagy L.G."/>
            <person name="Floudas D."/>
            <person name="Held B.W."/>
            <person name="Levasseur A."/>
            <person name="Lombard V."/>
            <person name="Morin E."/>
            <person name="Otillar R."/>
            <person name="Lindquist E.A."/>
            <person name="Sun H."/>
            <person name="LaButti K.M."/>
            <person name="Schmutz J."/>
            <person name="Jabbour D."/>
            <person name="Luo H."/>
            <person name="Baker S.E."/>
            <person name="Pisabarro A.G."/>
            <person name="Walton J.D."/>
            <person name="Blanchette R.A."/>
            <person name="Henrissat B."/>
            <person name="Martin F."/>
            <person name="Cullen D."/>
            <person name="Hibbett D.S."/>
            <person name="Grigoriev I.V."/>
        </authorList>
    </citation>
    <scope>NUCLEOTIDE SEQUENCE [LARGE SCALE GENOMIC DNA]</scope>
    <source>
        <strain evidence="5">CBS 339.88</strain>
    </source>
</reference>
<dbReference type="SUPFAM" id="SSF81901">
    <property type="entry name" value="HCP-like"/>
    <property type="match status" value="1"/>
</dbReference>
<dbReference type="Pfam" id="PF13374">
    <property type="entry name" value="TPR_10"/>
    <property type="match status" value="1"/>
</dbReference>
<evidence type="ECO:0000313" key="5">
    <source>
        <dbReference type="Proteomes" id="UP000027222"/>
    </source>
</evidence>
<dbReference type="SUPFAM" id="SSF48452">
    <property type="entry name" value="TPR-like"/>
    <property type="match status" value="1"/>
</dbReference>
<evidence type="ECO:0000256" key="2">
    <source>
        <dbReference type="ARBA" id="ARBA00022803"/>
    </source>
</evidence>
<proteinExistence type="predicted"/>
<gene>
    <name evidence="4" type="ORF">GALMADRAFT_234945</name>
</gene>
<dbReference type="HOGENOM" id="CLU_001305_0_2_1"/>
<dbReference type="OrthoDB" id="3261813at2759"/>
<protein>
    <recommendedName>
        <fullName evidence="3">CHAT domain-containing protein</fullName>
    </recommendedName>
</protein>
<dbReference type="InterPro" id="IPR024983">
    <property type="entry name" value="CHAT_dom"/>
</dbReference>
<organism evidence="4 5">
    <name type="scientific">Galerina marginata (strain CBS 339.88)</name>
    <dbReference type="NCBI Taxonomy" id="685588"/>
    <lineage>
        <taxon>Eukaryota</taxon>
        <taxon>Fungi</taxon>
        <taxon>Dikarya</taxon>
        <taxon>Basidiomycota</taxon>
        <taxon>Agaricomycotina</taxon>
        <taxon>Agaricomycetes</taxon>
        <taxon>Agaricomycetidae</taxon>
        <taxon>Agaricales</taxon>
        <taxon>Agaricineae</taxon>
        <taxon>Strophariaceae</taxon>
        <taxon>Galerina</taxon>
    </lineage>
</organism>
<dbReference type="AlphaFoldDB" id="A0A067TRI9"/>
<dbReference type="PANTHER" id="PTHR45641">
    <property type="entry name" value="TETRATRICOPEPTIDE REPEAT PROTEIN (AFU_ORTHOLOGUE AFUA_6G03870)"/>
    <property type="match status" value="1"/>
</dbReference>
<keyword evidence="1" id="KW-0677">Repeat</keyword>
<dbReference type="STRING" id="685588.A0A067TRI9"/>
<evidence type="ECO:0000259" key="3">
    <source>
        <dbReference type="Pfam" id="PF12770"/>
    </source>
</evidence>